<dbReference type="SUPFAM" id="SSF53686">
    <property type="entry name" value="Tryptophan synthase beta subunit-like PLP-dependent enzymes"/>
    <property type="match status" value="1"/>
</dbReference>
<comment type="similarity">
    <text evidence="5">Belongs to the serine/threonine dehydratase family.</text>
</comment>
<evidence type="ECO:0000256" key="1">
    <source>
        <dbReference type="ARBA" id="ARBA00001913"/>
    </source>
</evidence>
<dbReference type="RefSeq" id="WP_035516500.1">
    <property type="nucleotide sequence ID" value="NZ_KN234766.1"/>
</dbReference>
<gene>
    <name evidence="10" type="ORF">HRUBRA_00566</name>
</gene>
<evidence type="ECO:0000259" key="9">
    <source>
        <dbReference type="Pfam" id="PF00291"/>
    </source>
</evidence>
<evidence type="ECO:0000256" key="4">
    <source>
        <dbReference type="ARBA" id="ARBA00001946"/>
    </source>
</evidence>
<evidence type="ECO:0000256" key="6">
    <source>
        <dbReference type="ARBA" id="ARBA00022842"/>
    </source>
</evidence>
<dbReference type="InterPro" id="IPR000634">
    <property type="entry name" value="Ser/Thr_deHydtase_PyrdxlP-BS"/>
</dbReference>
<dbReference type="GO" id="GO:0000287">
    <property type="term" value="F:magnesium ion binding"/>
    <property type="evidence" value="ECO:0007669"/>
    <property type="project" value="TreeGrafter"/>
</dbReference>
<dbReference type="GO" id="GO:0070179">
    <property type="term" value="P:D-serine biosynthetic process"/>
    <property type="evidence" value="ECO:0007669"/>
    <property type="project" value="TreeGrafter"/>
</dbReference>
<evidence type="ECO:0000256" key="3">
    <source>
        <dbReference type="ARBA" id="ARBA00001936"/>
    </source>
</evidence>
<dbReference type="STRING" id="1265313.HRUBRA_00566"/>
<comment type="cofactor">
    <cofactor evidence="4">
        <name>Mg(2+)</name>
        <dbReference type="ChEBI" id="CHEBI:18420"/>
    </cofactor>
</comment>
<comment type="cofactor">
    <cofactor evidence="2">
        <name>pyridoxal 5'-phosphate</name>
        <dbReference type="ChEBI" id="CHEBI:597326"/>
    </cofactor>
</comment>
<dbReference type="OrthoDB" id="9811476at2"/>
<reference evidence="10 11" key="1">
    <citation type="journal article" date="2014" name="Genome Announc.">
        <title>Genome Sequence of Gammaproteobacterial Pseudohaliea rubra Type Strain DSM 19751, Isolated from Coastal Seawater of the Mediterranean Sea.</title>
        <authorList>
            <person name="Spring S."/>
            <person name="Fiebig A."/>
            <person name="Riedel T."/>
            <person name="Goker M."/>
            <person name="Klenk H.P."/>
        </authorList>
    </citation>
    <scope>NUCLEOTIDE SEQUENCE [LARGE SCALE GENOMIC DNA]</scope>
    <source>
        <strain evidence="10 11">DSM 19751</strain>
    </source>
</reference>
<evidence type="ECO:0000256" key="5">
    <source>
        <dbReference type="ARBA" id="ARBA00010869"/>
    </source>
</evidence>
<comment type="cofactor">
    <cofactor evidence="1">
        <name>Ca(2+)</name>
        <dbReference type="ChEBI" id="CHEBI:29108"/>
    </cofactor>
</comment>
<dbReference type="GO" id="GO:0030378">
    <property type="term" value="F:serine racemase activity"/>
    <property type="evidence" value="ECO:0007669"/>
    <property type="project" value="TreeGrafter"/>
</dbReference>
<proteinExistence type="inferred from homology"/>
<evidence type="ECO:0000256" key="7">
    <source>
        <dbReference type="ARBA" id="ARBA00022898"/>
    </source>
</evidence>
<dbReference type="FunFam" id="3.40.50.1100:FF:000007">
    <property type="entry name" value="L-threonine dehydratase catabolic TdcB"/>
    <property type="match status" value="1"/>
</dbReference>
<protein>
    <submittedName>
        <fullName evidence="10">Threonine dehydratase, catabolic</fullName>
        <ecNumber evidence="10">4.3.1.19</ecNumber>
    </submittedName>
</protein>
<dbReference type="EC" id="4.3.1.19" evidence="10"/>
<evidence type="ECO:0000313" key="11">
    <source>
        <dbReference type="Proteomes" id="UP000029640"/>
    </source>
</evidence>
<keyword evidence="8 10" id="KW-0456">Lyase</keyword>
<keyword evidence="11" id="KW-1185">Reference proteome</keyword>
<organism evidence="10 11">
    <name type="scientific">Pseudohaliea rubra DSM 19751</name>
    <dbReference type="NCBI Taxonomy" id="1265313"/>
    <lineage>
        <taxon>Bacteria</taxon>
        <taxon>Pseudomonadati</taxon>
        <taxon>Pseudomonadota</taxon>
        <taxon>Gammaproteobacteria</taxon>
        <taxon>Cellvibrionales</taxon>
        <taxon>Halieaceae</taxon>
        <taxon>Pseudohaliea</taxon>
    </lineage>
</organism>
<comment type="caution">
    <text evidence="10">The sequence shown here is derived from an EMBL/GenBank/DDBJ whole genome shotgun (WGS) entry which is preliminary data.</text>
</comment>
<evidence type="ECO:0000256" key="2">
    <source>
        <dbReference type="ARBA" id="ARBA00001933"/>
    </source>
</evidence>
<evidence type="ECO:0000313" key="10">
    <source>
        <dbReference type="EMBL" id="KGE04813.1"/>
    </source>
</evidence>
<dbReference type="Pfam" id="PF00291">
    <property type="entry name" value="PALP"/>
    <property type="match status" value="1"/>
</dbReference>
<name>A0A095VUQ7_9GAMM</name>
<dbReference type="Gene3D" id="3.40.50.1100">
    <property type="match status" value="2"/>
</dbReference>
<dbReference type="PANTHER" id="PTHR43050:SF1">
    <property type="entry name" value="SERINE RACEMASE"/>
    <property type="match status" value="1"/>
</dbReference>
<feature type="domain" description="Tryptophan synthase beta chain-like PALP" evidence="9">
    <location>
        <begin position="24"/>
        <end position="310"/>
    </location>
</feature>
<dbReference type="GO" id="GO:0018114">
    <property type="term" value="F:threonine racemase activity"/>
    <property type="evidence" value="ECO:0007669"/>
    <property type="project" value="TreeGrafter"/>
</dbReference>
<dbReference type="Proteomes" id="UP000029640">
    <property type="component" value="Unassembled WGS sequence"/>
</dbReference>
<dbReference type="eggNOG" id="COG1171">
    <property type="taxonomic scope" value="Bacteria"/>
</dbReference>
<dbReference type="GO" id="GO:0003941">
    <property type="term" value="F:L-serine ammonia-lyase activity"/>
    <property type="evidence" value="ECO:0007669"/>
    <property type="project" value="TreeGrafter"/>
</dbReference>
<dbReference type="FunFam" id="3.40.50.1100:FF:000005">
    <property type="entry name" value="Threonine dehydratase catabolic"/>
    <property type="match status" value="1"/>
</dbReference>
<dbReference type="InterPro" id="IPR001926">
    <property type="entry name" value="TrpB-like_PALP"/>
</dbReference>
<dbReference type="EMBL" id="AUVB01000016">
    <property type="protein sequence ID" value="KGE04813.1"/>
    <property type="molecule type" value="Genomic_DNA"/>
</dbReference>
<keyword evidence="7" id="KW-0663">Pyridoxal phosphate</keyword>
<dbReference type="InterPro" id="IPR036052">
    <property type="entry name" value="TrpB-like_PALP_sf"/>
</dbReference>
<accession>A0A095VUQ7</accession>
<dbReference type="GO" id="GO:0030170">
    <property type="term" value="F:pyridoxal phosphate binding"/>
    <property type="evidence" value="ECO:0007669"/>
    <property type="project" value="InterPro"/>
</dbReference>
<dbReference type="PROSITE" id="PS00165">
    <property type="entry name" value="DEHYDRATASE_SER_THR"/>
    <property type="match status" value="1"/>
</dbReference>
<dbReference type="GO" id="GO:0004794">
    <property type="term" value="F:threonine deaminase activity"/>
    <property type="evidence" value="ECO:0007669"/>
    <property type="project" value="UniProtKB-EC"/>
</dbReference>
<evidence type="ECO:0000256" key="8">
    <source>
        <dbReference type="ARBA" id="ARBA00023239"/>
    </source>
</evidence>
<dbReference type="AlphaFoldDB" id="A0A095VUQ7"/>
<sequence length="320" mass="33119">MTADQQPPTVTLAAIEAAHARIAGAVHETPVLTSRLLDAHTGASLFFKGEHLQRTGAFKARGASNAVLGLPEAEAIRGVATHSSGNHGAALALAAARRGIPAWIVMPENAPAVKRAAVAGYGATIVDCAPTLTAREETLAEVVAAHGAHVVHPYDDERVIAGQGTVALELLRAVPDLAVIAAPVGGGGLLAGIAVAAKALRPSIEVIGVEPAGADDAFRSFGLGELQPQTSPQTIADGLRTGLGVRNFALIQRFVDTIVTVSEEAIVDAMRLQWTRMKAVVEPSGAVPFAGVLEHGERFRGRRCAIVVSGGNVDLDRLPW</sequence>
<dbReference type="PANTHER" id="PTHR43050">
    <property type="entry name" value="SERINE / THREONINE RACEMASE FAMILY MEMBER"/>
    <property type="match status" value="1"/>
</dbReference>
<dbReference type="GO" id="GO:0005524">
    <property type="term" value="F:ATP binding"/>
    <property type="evidence" value="ECO:0007669"/>
    <property type="project" value="TreeGrafter"/>
</dbReference>
<comment type="cofactor">
    <cofactor evidence="3">
        <name>Mn(2+)</name>
        <dbReference type="ChEBI" id="CHEBI:29035"/>
    </cofactor>
</comment>
<keyword evidence="6" id="KW-0460">Magnesium</keyword>
<dbReference type="PATRIC" id="fig|1265313.6.peg.561"/>
<dbReference type="HOGENOM" id="CLU_021152_4_2_6"/>
<dbReference type="CDD" id="cd01562">
    <property type="entry name" value="Thr-dehyd"/>
    <property type="match status" value="1"/>
</dbReference>